<dbReference type="Pfam" id="PF01790">
    <property type="entry name" value="LGT"/>
    <property type="match status" value="1"/>
</dbReference>
<dbReference type="GO" id="GO:0008961">
    <property type="term" value="F:phosphatidylglycerol-prolipoprotein diacylglyceryl transferase activity"/>
    <property type="evidence" value="ECO:0007669"/>
    <property type="project" value="UniProtKB-UniRule"/>
</dbReference>
<comment type="pathway">
    <text evidence="7">Protein modification; lipoprotein biosynthesis (diacylglyceryl transfer).</text>
</comment>
<comment type="similarity">
    <text evidence="1 7">Belongs to the Lgt family.</text>
</comment>
<keyword evidence="6 7" id="KW-0472">Membrane</keyword>
<dbReference type="GO" id="GO:0042158">
    <property type="term" value="P:lipoprotein biosynthetic process"/>
    <property type="evidence" value="ECO:0007669"/>
    <property type="project" value="UniProtKB-UniRule"/>
</dbReference>
<feature type="transmembrane region" description="Helical" evidence="7">
    <location>
        <begin position="51"/>
        <end position="74"/>
    </location>
</feature>
<feature type="transmembrane region" description="Helical" evidence="7">
    <location>
        <begin position="21"/>
        <end position="39"/>
    </location>
</feature>
<proteinExistence type="inferred from homology"/>
<name>A0A8J3QZM2_9ACTN</name>
<evidence type="ECO:0000256" key="5">
    <source>
        <dbReference type="ARBA" id="ARBA00022989"/>
    </source>
</evidence>
<sequence length="420" mass="44155">MSLAAIPSPTTAVWDLGPIPIRAYALFIVLGIVAACAVTEVRMRRRGAPPYLVLDIAVWAVPLGIVGARVYHVITSPDAYFGKDGDPVDALRIWHGGLGIWGAIAGGVLGAWIACRQRGVPLTFVADAAAPGLPLAQALGRWGNWFNNELYGRPTSLPWGLRVHVMDDQNPGHSLVMDGKPVLQEGLFQPTFLYESLWDVGVAILVWQLDKRHRFGRGRAFALYAMAYTAGRFWVEALRVDTAHHFLGLRLNEWTSLVVFVLALIYFVRVRGPQARLYVDDDGQLLTVRDDEAPGEAEVPDGKALDGKALDGKALDGKATATDVDDGATGDGTAEESASSDTAAGDAASADTASGDAASGAATATTDGDPAGAVEDGDEAWRAERPGGALDGEPDADLAVSADGGHGPSDGGTPHSTAEK</sequence>
<feature type="compositionally biased region" description="Low complexity" evidence="8">
    <location>
        <begin position="331"/>
        <end position="373"/>
    </location>
</feature>
<dbReference type="PANTHER" id="PTHR30589">
    <property type="entry name" value="PROLIPOPROTEIN DIACYLGLYCERYL TRANSFERASE"/>
    <property type="match status" value="1"/>
</dbReference>
<feature type="region of interest" description="Disordered" evidence="8">
    <location>
        <begin position="319"/>
        <end position="420"/>
    </location>
</feature>
<evidence type="ECO:0000256" key="7">
    <source>
        <dbReference type="HAMAP-Rule" id="MF_01147"/>
    </source>
</evidence>
<dbReference type="HAMAP" id="MF_01147">
    <property type="entry name" value="Lgt"/>
    <property type="match status" value="1"/>
</dbReference>
<comment type="subcellular location">
    <subcellularLocation>
        <location evidence="7">Cell membrane</location>
        <topology evidence="7">Multi-pass membrane protein</topology>
    </subcellularLocation>
</comment>
<feature type="transmembrane region" description="Helical" evidence="7">
    <location>
        <begin position="94"/>
        <end position="115"/>
    </location>
</feature>
<accession>A0A8J3QZM2</accession>
<evidence type="ECO:0000256" key="6">
    <source>
        <dbReference type="ARBA" id="ARBA00023136"/>
    </source>
</evidence>
<feature type="binding site" evidence="7">
    <location>
        <position position="141"/>
    </location>
    <ligand>
        <name>a 1,2-diacyl-sn-glycero-3-phospho-(1'-sn-glycerol)</name>
        <dbReference type="ChEBI" id="CHEBI:64716"/>
    </ligand>
</feature>
<evidence type="ECO:0000313" key="9">
    <source>
        <dbReference type="EMBL" id="GIH19117.1"/>
    </source>
</evidence>
<gene>
    <name evidence="7" type="primary">lgt</name>
    <name evidence="9" type="ORF">Raf01_72890</name>
</gene>
<dbReference type="NCBIfam" id="TIGR00544">
    <property type="entry name" value="lgt"/>
    <property type="match status" value="1"/>
</dbReference>
<dbReference type="EC" id="2.5.1.145" evidence="7"/>
<comment type="caution">
    <text evidence="9">The sequence shown here is derived from an EMBL/GenBank/DDBJ whole genome shotgun (WGS) entry which is preliminary data.</text>
</comment>
<comment type="catalytic activity">
    <reaction evidence="7">
        <text>L-cysteinyl-[prolipoprotein] + a 1,2-diacyl-sn-glycero-3-phospho-(1'-sn-glycerol) = an S-1,2-diacyl-sn-glyceryl-L-cysteinyl-[prolipoprotein] + sn-glycerol 1-phosphate + H(+)</text>
        <dbReference type="Rhea" id="RHEA:56712"/>
        <dbReference type="Rhea" id="RHEA-COMP:14679"/>
        <dbReference type="Rhea" id="RHEA-COMP:14680"/>
        <dbReference type="ChEBI" id="CHEBI:15378"/>
        <dbReference type="ChEBI" id="CHEBI:29950"/>
        <dbReference type="ChEBI" id="CHEBI:57685"/>
        <dbReference type="ChEBI" id="CHEBI:64716"/>
        <dbReference type="ChEBI" id="CHEBI:140658"/>
        <dbReference type="EC" id="2.5.1.145"/>
    </reaction>
</comment>
<dbReference type="InterPro" id="IPR001640">
    <property type="entry name" value="Lgt"/>
</dbReference>
<organism evidence="9 10">
    <name type="scientific">Rugosimonospora africana</name>
    <dbReference type="NCBI Taxonomy" id="556532"/>
    <lineage>
        <taxon>Bacteria</taxon>
        <taxon>Bacillati</taxon>
        <taxon>Actinomycetota</taxon>
        <taxon>Actinomycetes</taxon>
        <taxon>Micromonosporales</taxon>
        <taxon>Micromonosporaceae</taxon>
        <taxon>Rugosimonospora</taxon>
    </lineage>
</organism>
<dbReference type="EMBL" id="BONZ01000076">
    <property type="protein sequence ID" value="GIH19117.1"/>
    <property type="molecule type" value="Genomic_DNA"/>
</dbReference>
<dbReference type="PANTHER" id="PTHR30589:SF0">
    <property type="entry name" value="PHOSPHATIDYLGLYCEROL--PROLIPOPROTEIN DIACYLGLYCERYL TRANSFERASE"/>
    <property type="match status" value="1"/>
</dbReference>
<evidence type="ECO:0000256" key="2">
    <source>
        <dbReference type="ARBA" id="ARBA00022475"/>
    </source>
</evidence>
<dbReference type="GO" id="GO:0005886">
    <property type="term" value="C:plasma membrane"/>
    <property type="evidence" value="ECO:0007669"/>
    <property type="project" value="UniProtKB-SubCell"/>
</dbReference>
<reference evidence="9" key="1">
    <citation type="submission" date="2021-01" db="EMBL/GenBank/DDBJ databases">
        <title>Whole genome shotgun sequence of Rugosimonospora africana NBRC 104875.</title>
        <authorList>
            <person name="Komaki H."/>
            <person name="Tamura T."/>
        </authorList>
    </citation>
    <scope>NUCLEOTIDE SEQUENCE</scope>
    <source>
        <strain evidence="9">NBRC 104875</strain>
    </source>
</reference>
<protein>
    <recommendedName>
        <fullName evidence="7">Phosphatidylglycerol--prolipoprotein diacylglyceryl transferase</fullName>
        <ecNumber evidence="7">2.5.1.145</ecNumber>
    </recommendedName>
</protein>
<dbReference type="Proteomes" id="UP000642748">
    <property type="component" value="Unassembled WGS sequence"/>
</dbReference>
<comment type="function">
    <text evidence="7">Catalyzes the transfer of the diacylglyceryl group from phosphatidylglycerol to the sulfhydryl group of the N-terminal cysteine of a prolipoprotein, the first step in the formation of mature lipoproteins.</text>
</comment>
<keyword evidence="2 7" id="KW-1003">Cell membrane</keyword>
<keyword evidence="5 7" id="KW-1133">Transmembrane helix</keyword>
<dbReference type="PROSITE" id="PS01311">
    <property type="entry name" value="LGT"/>
    <property type="match status" value="1"/>
</dbReference>
<feature type="transmembrane region" description="Helical" evidence="7">
    <location>
        <begin position="218"/>
        <end position="235"/>
    </location>
</feature>
<dbReference type="AlphaFoldDB" id="A0A8J3QZM2"/>
<keyword evidence="4 7" id="KW-0812">Transmembrane</keyword>
<evidence type="ECO:0000256" key="3">
    <source>
        <dbReference type="ARBA" id="ARBA00022679"/>
    </source>
</evidence>
<feature type="transmembrane region" description="Helical" evidence="7">
    <location>
        <begin position="247"/>
        <end position="268"/>
    </location>
</feature>
<evidence type="ECO:0000256" key="1">
    <source>
        <dbReference type="ARBA" id="ARBA00007150"/>
    </source>
</evidence>
<evidence type="ECO:0000256" key="8">
    <source>
        <dbReference type="SAM" id="MobiDB-lite"/>
    </source>
</evidence>
<keyword evidence="3 7" id="KW-0808">Transferase</keyword>
<evidence type="ECO:0000256" key="4">
    <source>
        <dbReference type="ARBA" id="ARBA00022692"/>
    </source>
</evidence>
<dbReference type="RefSeq" id="WP_203922580.1">
    <property type="nucleotide sequence ID" value="NZ_BONZ01000076.1"/>
</dbReference>
<evidence type="ECO:0000313" key="10">
    <source>
        <dbReference type="Proteomes" id="UP000642748"/>
    </source>
</evidence>
<keyword evidence="10" id="KW-1185">Reference proteome</keyword>
<dbReference type="UniPathway" id="UPA00664"/>